<name>U5QRS4_GLOK1</name>
<dbReference type="GO" id="GO:0017089">
    <property type="term" value="F:glycolipid transfer activity"/>
    <property type="evidence" value="ECO:0007669"/>
    <property type="project" value="TreeGrafter"/>
</dbReference>
<reference evidence="6 7" key="1">
    <citation type="journal article" date="2013" name="PLoS ONE">
        <title>Cultivation and Complete Genome Sequencing of Gloeobacter kilaueensis sp. nov., from a Lava Cave in Kilauea Caldera, Hawai'i.</title>
        <authorList>
            <person name="Saw J.H."/>
            <person name="Schatz M."/>
            <person name="Brown M.V."/>
            <person name="Kunkel D.D."/>
            <person name="Foster J.S."/>
            <person name="Shick H."/>
            <person name="Christensen S."/>
            <person name="Hou S."/>
            <person name="Wan X."/>
            <person name="Donachie S.P."/>
        </authorList>
    </citation>
    <scope>NUCLEOTIDE SEQUENCE [LARGE SCALE GENOMIC DNA]</scope>
    <source>
        <strain evidence="7">JS</strain>
    </source>
</reference>
<keyword evidence="4" id="KW-1133">Transmembrane helix</keyword>
<dbReference type="GO" id="GO:0015221">
    <property type="term" value="F:lipopolysaccharide transmembrane transporter activity"/>
    <property type="evidence" value="ECO:0007669"/>
    <property type="project" value="InterPro"/>
</dbReference>
<dbReference type="PANTHER" id="PTHR37481">
    <property type="entry name" value="LIPOPOLYSACCHARIDE EXPORT SYSTEM PROTEIN LPTC"/>
    <property type="match status" value="1"/>
</dbReference>
<evidence type="ECO:0000256" key="1">
    <source>
        <dbReference type="ARBA" id="ARBA00022475"/>
    </source>
</evidence>
<accession>U5QRS4</accession>
<keyword evidence="5" id="KW-0472">Membrane</keyword>
<organism evidence="6 7">
    <name type="scientific">Gloeobacter kilaueensis (strain ATCC BAA-2537 / CCAP 1431/1 / ULC 316 / JS1)</name>
    <dbReference type="NCBI Taxonomy" id="1183438"/>
    <lineage>
        <taxon>Bacteria</taxon>
        <taxon>Bacillati</taxon>
        <taxon>Cyanobacteriota</taxon>
        <taxon>Cyanophyceae</taxon>
        <taxon>Gloeobacterales</taxon>
        <taxon>Gloeobacteraceae</taxon>
        <taxon>Gloeobacter</taxon>
    </lineage>
</organism>
<evidence type="ECO:0000256" key="5">
    <source>
        <dbReference type="ARBA" id="ARBA00023136"/>
    </source>
</evidence>
<evidence type="ECO:0008006" key="8">
    <source>
        <dbReference type="Google" id="ProtNLM"/>
    </source>
</evidence>
<dbReference type="AlphaFoldDB" id="U5QRS4"/>
<dbReference type="GO" id="GO:0030288">
    <property type="term" value="C:outer membrane-bounded periplasmic space"/>
    <property type="evidence" value="ECO:0007669"/>
    <property type="project" value="TreeGrafter"/>
</dbReference>
<dbReference type="Proteomes" id="UP000017396">
    <property type="component" value="Chromosome"/>
</dbReference>
<dbReference type="PROSITE" id="PS51257">
    <property type="entry name" value="PROKAR_LIPOPROTEIN"/>
    <property type="match status" value="1"/>
</dbReference>
<evidence type="ECO:0000313" key="6">
    <source>
        <dbReference type="EMBL" id="AGY60390.1"/>
    </source>
</evidence>
<dbReference type="PANTHER" id="PTHR37481:SF1">
    <property type="entry name" value="LIPOPOLYSACCHARIDE EXPORT SYSTEM PROTEIN LPTC"/>
    <property type="match status" value="1"/>
</dbReference>
<evidence type="ECO:0000313" key="7">
    <source>
        <dbReference type="Proteomes" id="UP000017396"/>
    </source>
</evidence>
<protein>
    <recommendedName>
        <fullName evidence="8">LPS export ABC transporter periplasmic protein LptC</fullName>
    </recommendedName>
</protein>
<dbReference type="Gene3D" id="2.60.450.10">
    <property type="entry name" value="Lipopolysaccharide (LPS) transport protein A like domain"/>
    <property type="match status" value="1"/>
</dbReference>
<proteinExistence type="predicted"/>
<keyword evidence="1" id="KW-1003">Cell membrane</keyword>
<dbReference type="EMBL" id="CP003587">
    <property type="protein sequence ID" value="AGY60390.1"/>
    <property type="molecule type" value="Genomic_DNA"/>
</dbReference>
<evidence type="ECO:0000256" key="3">
    <source>
        <dbReference type="ARBA" id="ARBA00022692"/>
    </source>
</evidence>
<dbReference type="KEGG" id="glj:GKIL_4144"/>
<dbReference type="eggNOG" id="COG3117">
    <property type="taxonomic scope" value="Bacteria"/>
</dbReference>
<dbReference type="RefSeq" id="WP_023175735.1">
    <property type="nucleotide sequence ID" value="NC_022600.1"/>
</dbReference>
<keyword evidence="3" id="KW-0812">Transmembrane</keyword>
<dbReference type="HOGENOM" id="CLU_813202_0_0_3"/>
<evidence type="ECO:0000256" key="2">
    <source>
        <dbReference type="ARBA" id="ARBA00022519"/>
    </source>
</evidence>
<sequence length="340" mass="37188">MKTGSWLLVGGGCLLLGACGGAPNPEANNSLQSESPLVLRNIVLTETNRDGNAPLWELKAERAEYSRDRSTAIVQQIQGVFYQNGRKVLNIQAPRGEVRIAAREILLEGRVKAVSPVRATTLDADRVQWFPDRNLLTAIGPVELFQPKNKVRARGQTLTGDLAAQVYTLSGNIRADSEVQKIEMNAPKVVWSLMPNRVTGSGGVLAHDLGRQANLKAPTISWEVDQNRVIARSDSTGRVYAEQPANAAQLQADRVIWDIDRRLFIAETGVDLVLGRPARRLQASAATYSLGQNTLQATNGRYWQPVQDLSITSSDLFADLAHDTVRATGQVNTRLTPPRP</sequence>
<dbReference type="GO" id="GO:0005886">
    <property type="term" value="C:plasma membrane"/>
    <property type="evidence" value="ECO:0007669"/>
    <property type="project" value="InterPro"/>
</dbReference>
<evidence type="ECO:0000256" key="4">
    <source>
        <dbReference type="ARBA" id="ARBA00022989"/>
    </source>
</evidence>
<dbReference type="STRING" id="1183438.GKIL_4144"/>
<dbReference type="Pfam" id="PF06835">
    <property type="entry name" value="LptC"/>
    <property type="match status" value="1"/>
</dbReference>
<keyword evidence="2" id="KW-0997">Cell inner membrane</keyword>
<dbReference type="InterPro" id="IPR010664">
    <property type="entry name" value="LipoPS_assembly_LptC-rel"/>
</dbReference>
<gene>
    <name evidence="6" type="ORF">GKIL_4144</name>
</gene>
<dbReference type="InterPro" id="IPR026265">
    <property type="entry name" value="LptC"/>
</dbReference>
<keyword evidence="7" id="KW-1185">Reference proteome</keyword>
<dbReference type="InterPro" id="IPR052363">
    <property type="entry name" value="LPS_export_LptC"/>
</dbReference>
<dbReference type="NCBIfam" id="TIGR04409">
    <property type="entry name" value="LptC_YrbK"/>
    <property type="match status" value="1"/>
</dbReference>
<dbReference type="OrthoDB" id="460011at2"/>